<gene>
    <name evidence="1" type="ORF">NDU88_008238</name>
</gene>
<comment type="caution">
    <text evidence="1">The sequence shown here is derived from an EMBL/GenBank/DDBJ whole genome shotgun (WGS) entry which is preliminary data.</text>
</comment>
<organism evidence="1 2">
    <name type="scientific">Pleurodeles waltl</name>
    <name type="common">Iberian ribbed newt</name>
    <dbReference type="NCBI Taxonomy" id="8319"/>
    <lineage>
        <taxon>Eukaryota</taxon>
        <taxon>Metazoa</taxon>
        <taxon>Chordata</taxon>
        <taxon>Craniata</taxon>
        <taxon>Vertebrata</taxon>
        <taxon>Euteleostomi</taxon>
        <taxon>Amphibia</taxon>
        <taxon>Batrachia</taxon>
        <taxon>Caudata</taxon>
        <taxon>Salamandroidea</taxon>
        <taxon>Salamandridae</taxon>
        <taxon>Pleurodelinae</taxon>
        <taxon>Pleurodeles</taxon>
    </lineage>
</organism>
<dbReference type="EMBL" id="JANPWB010000003">
    <property type="protein sequence ID" value="KAJ1204460.1"/>
    <property type="molecule type" value="Genomic_DNA"/>
</dbReference>
<dbReference type="Proteomes" id="UP001066276">
    <property type="component" value="Chromosome 2_1"/>
</dbReference>
<proteinExistence type="predicted"/>
<protein>
    <submittedName>
        <fullName evidence="1">Uncharacterized protein</fullName>
    </submittedName>
</protein>
<sequence>MRHLFFMQGRLRVDFRRSILDPLWVRRPGDDALKSTNGRTKSQGLRQSGGHCMEISTAWQALCRFRSGSRAVSFQLGFVTIQWAVHQISSHYTGAASIFSLRCWAASFWFTMQ</sequence>
<keyword evidence="2" id="KW-1185">Reference proteome</keyword>
<name>A0AAV7VUX3_PLEWA</name>
<evidence type="ECO:0000313" key="1">
    <source>
        <dbReference type="EMBL" id="KAJ1204460.1"/>
    </source>
</evidence>
<accession>A0AAV7VUX3</accession>
<dbReference type="AlphaFoldDB" id="A0AAV7VUX3"/>
<evidence type="ECO:0000313" key="2">
    <source>
        <dbReference type="Proteomes" id="UP001066276"/>
    </source>
</evidence>
<reference evidence="1" key="1">
    <citation type="journal article" date="2022" name="bioRxiv">
        <title>Sequencing and chromosome-scale assembly of the giantPleurodeles waltlgenome.</title>
        <authorList>
            <person name="Brown T."/>
            <person name="Elewa A."/>
            <person name="Iarovenko S."/>
            <person name="Subramanian E."/>
            <person name="Araus A.J."/>
            <person name="Petzold A."/>
            <person name="Susuki M."/>
            <person name="Suzuki K.-i.T."/>
            <person name="Hayashi T."/>
            <person name="Toyoda A."/>
            <person name="Oliveira C."/>
            <person name="Osipova E."/>
            <person name="Leigh N.D."/>
            <person name="Simon A."/>
            <person name="Yun M.H."/>
        </authorList>
    </citation>
    <scope>NUCLEOTIDE SEQUENCE</scope>
    <source>
        <strain evidence="1">20211129_DDA</strain>
        <tissue evidence="1">Liver</tissue>
    </source>
</reference>